<dbReference type="SUPFAM" id="SSF50475">
    <property type="entry name" value="FMN-binding split barrel"/>
    <property type="match status" value="1"/>
</dbReference>
<evidence type="ECO:0000256" key="1">
    <source>
        <dbReference type="SAM" id="Coils"/>
    </source>
</evidence>
<dbReference type="PANTHER" id="PTHR35802">
    <property type="entry name" value="PROTEASE SYNTHASE AND SPORULATION PROTEIN PAI 2"/>
    <property type="match status" value="1"/>
</dbReference>
<dbReference type="AlphaFoldDB" id="A0A317F1Y9"/>
<dbReference type="PIRSF" id="PIRSF010372">
    <property type="entry name" value="PaiB"/>
    <property type="match status" value="1"/>
</dbReference>
<keyword evidence="1" id="KW-0175">Coiled coil</keyword>
<feature type="coiled-coil region" evidence="1">
    <location>
        <begin position="186"/>
        <end position="213"/>
    </location>
</feature>
<dbReference type="InterPro" id="IPR007396">
    <property type="entry name" value="TR_PAI2-type"/>
</dbReference>
<dbReference type="PANTHER" id="PTHR35802:SF1">
    <property type="entry name" value="PROTEASE SYNTHASE AND SPORULATION PROTEIN PAI 2"/>
    <property type="match status" value="1"/>
</dbReference>
<comment type="caution">
    <text evidence="2">The sequence shown here is derived from an EMBL/GenBank/DDBJ whole genome shotgun (WGS) entry which is preliminary data.</text>
</comment>
<name>A0A317F1Y9_9SPHI</name>
<dbReference type="Proteomes" id="UP000245391">
    <property type="component" value="Unassembled WGS sequence"/>
</dbReference>
<reference evidence="3" key="1">
    <citation type="submission" date="2018-05" db="EMBL/GenBank/DDBJ databases">
        <title>Pedobacter paludis sp. nov., isolated from wetland soil.</title>
        <authorList>
            <person name="Zhang Y."/>
        </authorList>
    </citation>
    <scope>NUCLEOTIDE SEQUENCE [LARGE SCALE GENOMIC DNA]</scope>
    <source>
        <strain evidence="3">R-8</strain>
    </source>
</reference>
<proteinExistence type="predicted"/>
<organism evidence="2 3">
    <name type="scientific">Pedobacter paludis</name>
    <dbReference type="NCBI Taxonomy" id="2203212"/>
    <lineage>
        <taxon>Bacteria</taxon>
        <taxon>Pseudomonadati</taxon>
        <taxon>Bacteroidota</taxon>
        <taxon>Sphingobacteriia</taxon>
        <taxon>Sphingobacteriales</taxon>
        <taxon>Sphingobacteriaceae</taxon>
        <taxon>Pedobacter</taxon>
    </lineage>
</organism>
<evidence type="ECO:0000313" key="3">
    <source>
        <dbReference type="Proteomes" id="UP000245391"/>
    </source>
</evidence>
<gene>
    <name evidence="2" type="ORF">DF947_07010</name>
</gene>
<keyword evidence="3" id="KW-1185">Reference proteome</keyword>
<accession>A0A317F1Y9</accession>
<dbReference type="Pfam" id="PF04299">
    <property type="entry name" value="FMN_bind_2"/>
    <property type="match status" value="1"/>
</dbReference>
<dbReference type="Gene3D" id="2.30.110.10">
    <property type="entry name" value="Electron Transport, Fmn-binding Protein, Chain A"/>
    <property type="match status" value="1"/>
</dbReference>
<dbReference type="EMBL" id="QGNY01000002">
    <property type="protein sequence ID" value="PWS32815.1"/>
    <property type="molecule type" value="Genomic_DNA"/>
</dbReference>
<evidence type="ECO:0000313" key="2">
    <source>
        <dbReference type="EMBL" id="PWS32815.1"/>
    </source>
</evidence>
<dbReference type="InterPro" id="IPR012349">
    <property type="entry name" value="Split_barrel_FMN-bd"/>
</dbReference>
<protein>
    <recommendedName>
        <fullName evidence="4">FMN-binding negative transcriptional regulator</fullName>
    </recommendedName>
</protein>
<sequence>MLGLQNKLFPNMYKLPHYTADNQEDLLEFMHNNTFITLVGFDGEFPVATQVPVKTIVDGETIKLIGHIMTKTDHCKAFEHNPNVMAIFTGPHAYISASVYEHPASASTWNYKTVQAKGIIRLLSSEETYHVIRDLTNKYEDPETSPAAFNKMDEAYIQKHLKAITGFEILVTQLDHVFKMSQNHSAKNKESIIEHLEKTNDVLAQEVAKEMKRNL</sequence>
<evidence type="ECO:0008006" key="4">
    <source>
        <dbReference type="Google" id="ProtNLM"/>
    </source>
</evidence>